<dbReference type="InterPro" id="IPR051049">
    <property type="entry name" value="Dienelactone_hydrolase-like"/>
</dbReference>
<dbReference type="AlphaFoldDB" id="A0A382C9J7"/>
<dbReference type="PANTHER" id="PTHR46623:SF6">
    <property type="entry name" value="ALPHA_BETA-HYDROLASES SUPERFAMILY PROTEIN"/>
    <property type="match status" value="1"/>
</dbReference>
<sequence length="279" mass="30075">MTYFMQTLILAQASWSKNLKPLVFVVTLMALISRADIASESLPPALLGNASPLQGETLNYYENATGYLIAPEGQGPHGSVILIHEWNGLTDRVREVADAMATEGYIALAADLYSGRTGSNPGENMALVRETLADPGTLIANLDAAARYLSARHDSTGKVATIGWCYGGGVALSFALGGVEHQATAIFYGRLLDDPEQLKKIDHEVYGTFAGQDRSISVDAVNQFVTALRSAGVPNDVHIYDSVNHGFWLHVDANPEVRSAPALDAWNRLKRYLARTVGS</sequence>
<dbReference type="GO" id="GO:0016787">
    <property type="term" value="F:hydrolase activity"/>
    <property type="evidence" value="ECO:0007669"/>
    <property type="project" value="InterPro"/>
</dbReference>
<feature type="domain" description="Dienelactone hydrolase" evidence="1">
    <location>
        <begin position="66"/>
        <end position="275"/>
    </location>
</feature>
<dbReference type="Gene3D" id="3.40.50.1820">
    <property type="entry name" value="alpha/beta hydrolase"/>
    <property type="match status" value="1"/>
</dbReference>
<evidence type="ECO:0000313" key="2">
    <source>
        <dbReference type="EMBL" id="SVB22351.1"/>
    </source>
</evidence>
<proteinExistence type="predicted"/>
<name>A0A382C9J7_9ZZZZ</name>
<gene>
    <name evidence="2" type="ORF">METZ01_LOCUS175205</name>
</gene>
<dbReference type="InterPro" id="IPR002925">
    <property type="entry name" value="Dienelactn_hydro"/>
</dbReference>
<reference evidence="2" key="1">
    <citation type="submission" date="2018-05" db="EMBL/GenBank/DDBJ databases">
        <authorList>
            <person name="Lanie J.A."/>
            <person name="Ng W.-L."/>
            <person name="Kazmierczak K.M."/>
            <person name="Andrzejewski T.M."/>
            <person name="Davidsen T.M."/>
            <person name="Wayne K.J."/>
            <person name="Tettelin H."/>
            <person name="Glass J.I."/>
            <person name="Rusch D."/>
            <person name="Podicherti R."/>
            <person name="Tsui H.-C.T."/>
            <person name="Winkler M.E."/>
        </authorList>
    </citation>
    <scope>NUCLEOTIDE SEQUENCE</scope>
</reference>
<dbReference type="EMBL" id="UINC01033295">
    <property type="protein sequence ID" value="SVB22351.1"/>
    <property type="molecule type" value="Genomic_DNA"/>
</dbReference>
<accession>A0A382C9J7</accession>
<dbReference type="SUPFAM" id="SSF53474">
    <property type="entry name" value="alpha/beta-Hydrolases"/>
    <property type="match status" value="1"/>
</dbReference>
<dbReference type="Pfam" id="PF01738">
    <property type="entry name" value="DLH"/>
    <property type="match status" value="1"/>
</dbReference>
<evidence type="ECO:0000259" key="1">
    <source>
        <dbReference type="Pfam" id="PF01738"/>
    </source>
</evidence>
<dbReference type="PANTHER" id="PTHR46623">
    <property type="entry name" value="CARBOXYMETHYLENEBUTENOLIDASE-RELATED"/>
    <property type="match status" value="1"/>
</dbReference>
<organism evidence="2">
    <name type="scientific">marine metagenome</name>
    <dbReference type="NCBI Taxonomy" id="408172"/>
    <lineage>
        <taxon>unclassified sequences</taxon>
        <taxon>metagenomes</taxon>
        <taxon>ecological metagenomes</taxon>
    </lineage>
</organism>
<dbReference type="InterPro" id="IPR029058">
    <property type="entry name" value="AB_hydrolase_fold"/>
</dbReference>
<protein>
    <recommendedName>
        <fullName evidence="1">Dienelactone hydrolase domain-containing protein</fullName>
    </recommendedName>
</protein>